<protein>
    <submittedName>
        <fullName evidence="2">U3 small nucleolar RNA-associated protein</fullName>
    </submittedName>
</protein>
<dbReference type="EMBL" id="JAOPGA020001419">
    <property type="protein sequence ID" value="KAL0488253.1"/>
    <property type="molecule type" value="Genomic_DNA"/>
</dbReference>
<organism evidence="2 3">
    <name type="scientific">Acrasis kona</name>
    <dbReference type="NCBI Taxonomy" id="1008807"/>
    <lineage>
        <taxon>Eukaryota</taxon>
        <taxon>Discoba</taxon>
        <taxon>Heterolobosea</taxon>
        <taxon>Tetramitia</taxon>
        <taxon>Eutetramitia</taxon>
        <taxon>Acrasidae</taxon>
        <taxon>Acrasis</taxon>
    </lineage>
</organism>
<evidence type="ECO:0000313" key="3">
    <source>
        <dbReference type="Proteomes" id="UP001431209"/>
    </source>
</evidence>
<evidence type="ECO:0000256" key="1">
    <source>
        <dbReference type="SAM" id="Phobius"/>
    </source>
</evidence>
<reference evidence="2 3" key="1">
    <citation type="submission" date="2024-03" db="EMBL/GenBank/DDBJ databases">
        <title>The Acrasis kona genome and developmental transcriptomes reveal deep origins of eukaryotic multicellular pathways.</title>
        <authorList>
            <person name="Sheikh S."/>
            <person name="Fu C.-J."/>
            <person name="Brown M.W."/>
            <person name="Baldauf S.L."/>
        </authorList>
    </citation>
    <scope>NUCLEOTIDE SEQUENCE [LARGE SCALE GENOMIC DNA]</scope>
    <source>
        <strain evidence="2 3">ATCC MYA-3509</strain>
    </source>
</reference>
<keyword evidence="1" id="KW-0812">Transmembrane</keyword>
<proteinExistence type="predicted"/>
<accession>A0AAW2ZEL0</accession>
<feature type="transmembrane region" description="Helical" evidence="1">
    <location>
        <begin position="83"/>
        <end position="104"/>
    </location>
</feature>
<dbReference type="AlphaFoldDB" id="A0AAW2ZEL0"/>
<evidence type="ECO:0000313" key="2">
    <source>
        <dbReference type="EMBL" id="KAL0488253.1"/>
    </source>
</evidence>
<name>A0AAW2ZEL0_9EUKA</name>
<keyword evidence="1" id="KW-0472">Membrane</keyword>
<dbReference type="Proteomes" id="UP001431209">
    <property type="component" value="Unassembled WGS sequence"/>
</dbReference>
<comment type="caution">
    <text evidence="2">The sequence shown here is derived from an EMBL/GenBank/DDBJ whole genome shotgun (WGS) entry which is preliminary data.</text>
</comment>
<gene>
    <name evidence="2" type="ORF">AKO1_015447</name>
</gene>
<sequence length="109" mass="12246">MRVNLLNLSGVITSGVNRARVAGAGRCYSGIKKSKREEQFQKILSGKLDALLQEQRDALKAKHMANGEEIWEAVHKSRERKKLIQRALGVTALLSTLSVPFFIYKYSTK</sequence>
<keyword evidence="3" id="KW-1185">Reference proteome</keyword>
<keyword evidence="1" id="KW-1133">Transmembrane helix</keyword>